<organism evidence="5 6">
    <name type="scientific">Clavelina lepadiformis</name>
    <name type="common">Light-bulb sea squirt</name>
    <name type="synonym">Ascidia lepadiformis</name>
    <dbReference type="NCBI Taxonomy" id="159417"/>
    <lineage>
        <taxon>Eukaryota</taxon>
        <taxon>Metazoa</taxon>
        <taxon>Chordata</taxon>
        <taxon>Tunicata</taxon>
        <taxon>Ascidiacea</taxon>
        <taxon>Aplousobranchia</taxon>
        <taxon>Clavelinidae</taxon>
        <taxon>Clavelina</taxon>
    </lineage>
</organism>
<dbReference type="Pfam" id="PF00106">
    <property type="entry name" value="adh_short"/>
    <property type="match status" value="1"/>
</dbReference>
<dbReference type="Proteomes" id="UP001642483">
    <property type="component" value="Unassembled WGS sequence"/>
</dbReference>
<keyword evidence="2" id="KW-0560">Oxidoreductase</keyword>
<evidence type="ECO:0000256" key="3">
    <source>
        <dbReference type="RuleBase" id="RU000363"/>
    </source>
</evidence>
<dbReference type="PRINTS" id="PR00081">
    <property type="entry name" value="GDHRDH"/>
</dbReference>
<name>A0ABP0GHN4_CLALP</name>
<comment type="caution">
    <text evidence="5">The sequence shown here is derived from an EMBL/GenBank/DDBJ whole genome shotgun (WGS) entry which is preliminary data.</text>
</comment>
<evidence type="ECO:0000313" key="6">
    <source>
        <dbReference type="Proteomes" id="UP001642483"/>
    </source>
</evidence>
<protein>
    <submittedName>
        <fullName evidence="5">Uncharacterized protein</fullName>
    </submittedName>
</protein>
<dbReference type="PROSITE" id="PS00061">
    <property type="entry name" value="ADH_SHORT"/>
    <property type="match status" value="1"/>
</dbReference>
<dbReference type="InterPro" id="IPR036291">
    <property type="entry name" value="NAD(P)-bd_dom_sf"/>
</dbReference>
<reference evidence="5 6" key="1">
    <citation type="submission" date="2024-02" db="EMBL/GenBank/DDBJ databases">
        <authorList>
            <person name="Daric V."/>
            <person name="Darras S."/>
        </authorList>
    </citation>
    <scope>NUCLEOTIDE SEQUENCE [LARGE SCALE GENOMIC DNA]</scope>
</reference>
<proteinExistence type="inferred from homology"/>
<feature type="compositionally biased region" description="Low complexity" evidence="4">
    <location>
        <begin position="317"/>
        <end position="330"/>
    </location>
</feature>
<gene>
    <name evidence="5" type="ORF">CVLEPA_LOCUS23829</name>
</gene>
<accession>A0ABP0GHN4</accession>
<evidence type="ECO:0000256" key="1">
    <source>
        <dbReference type="ARBA" id="ARBA00006484"/>
    </source>
</evidence>
<keyword evidence="6" id="KW-1185">Reference proteome</keyword>
<dbReference type="Gene3D" id="3.40.50.720">
    <property type="entry name" value="NAD(P)-binding Rossmann-like Domain"/>
    <property type="match status" value="1"/>
</dbReference>
<dbReference type="EMBL" id="CAWYQH010000119">
    <property type="protein sequence ID" value="CAK8691253.1"/>
    <property type="molecule type" value="Genomic_DNA"/>
</dbReference>
<feature type="region of interest" description="Disordered" evidence="4">
    <location>
        <begin position="275"/>
        <end position="334"/>
    </location>
</feature>
<dbReference type="PANTHER" id="PTHR43313">
    <property type="entry name" value="SHORT-CHAIN DEHYDROGENASE/REDUCTASE FAMILY 9C"/>
    <property type="match status" value="1"/>
</dbReference>
<evidence type="ECO:0000313" key="5">
    <source>
        <dbReference type="EMBL" id="CAK8691253.1"/>
    </source>
</evidence>
<dbReference type="PANTHER" id="PTHR43313:SF36">
    <property type="entry name" value="D-BETA-HYDROXYBUTYRATE DEHYDROGENASE, MITOCHONDRIAL"/>
    <property type="match status" value="1"/>
</dbReference>
<dbReference type="PRINTS" id="PR00080">
    <property type="entry name" value="SDRFAMILY"/>
</dbReference>
<evidence type="ECO:0000256" key="4">
    <source>
        <dbReference type="SAM" id="MobiDB-lite"/>
    </source>
</evidence>
<dbReference type="InterPro" id="IPR002347">
    <property type="entry name" value="SDR_fam"/>
</dbReference>
<feature type="compositionally biased region" description="Basic and acidic residues" evidence="4">
    <location>
        <begin position="295"/>
        <end position="313"/>
    </location>
</feature>
<evidence type="ECO:0000256" key="2">
    <source>
        <dbReference type="ARBA" id="ARBA00023002"/>
    </source>
</evidence>
<dbReference type="SUPFAM" id="SSF51735">
    <property type="entry name" value="NAD(P)-binding Rossmann-fold domains"/>
    <property type="match status" value="1"/>
</dbReference>
<dbReference type="InterPro" id="IPR020904">
    <property type="entry name" value="Sc_DH/Rdtase_CS"/>
</dbReference>
<feature type="region of interest" description="Disordered" evidence="4">
    <location>
        <begin position="232"/>
        <end position="251"/>
    </location>
</feature>
<sequence>MAKAPQKTVVITGCDLPNSYGYELALCLDKQGYTVFAGCADCNSIGARSLASRGSTRLAVMQIDVTKQEQIDDATEMIQDLLGDEALWAVVNCAESYAVAEVDWCATEDFDRIMQINYLGPVRVVKSLLHLLRRSRGRVVNLSSISGCFSRAGQSAYAASKFALEAFSDSLRQEMLKWGVFVSLVQPAYFPEVESVLSDSETSLRLKRVPQTVKDVYGDDYFAHYIHSVGGGADSPKNRDEDPTLNPLLSESQCSTLTSGYSSLSSTSSSIKKVNQESLKSRSIRSDSSLQPSSKKVDLPSKGDSKQSPEISKRRSSSSLPTSASSTLKSKGPINLGNMNRVLHALMEAVTAPSPKVRYFVGSVQDKMLKSFSTLLPTVFMDTYFTSGEVSKVVPKLIKEKLE</sequence>
<comment type="similarity">
    <text evidence="1 3">Belongs to the short-chain dehydrogenases/reductases (SDR) family.</text>
</comment>